<name>A0A099I4L8_CLOIN</name>
<dbReference type="Proteomes" id="UP000030008">
    <property type="component" value="Unassembled WGS sequence"/>
</dbReference>
<dbReference type="InterPro" id="IPR036249">
    <property type="entry name" value="Thioredoxin-like_sf"/>
</dbReference>
<organism evidence="1 2">
    <name type="scientific">Clostridium innocuum</name>
    <dbReference type="NCBI Taxonomy" id="1522"/>
    <lineage>
        <taxon>Bacteria</taxon>
        <taxon>Bacillati</taxon>
        <taxon>Bacillota</taxon>
        <taxon>Clostridia</taxon>
        <taxon>Eubacteriales</taxon>
        <taxon>Clostridiaceae</taxon>
        <taxon>Clostridium</taxon>
    </lineage>
</organism>
<gene>
    <name evidence="1" type="ORF">CIAN88_16265</name>
</gene>
<protein>
    <submittedName>
        <fullName evidence="1">Bacteriocin</fullName>
    </submittedName>
</protein>
<accession>A0A099I4L8</accession>
<evidence type="ECO:0000313" key="1">
    <source>
        <dbReference type="EMBL" id="KGJ52202.1"/>
    </source>
</evidence>
<dbReference type="EMBL" id="JQIF01000078">
    <property type="protein sequence ID" value="KGJ52202.1"/>
    <property type="molecule type" value="Genomic_DNA"/>
</dbReference>
<dbReference type="SUPFAM" id="SSF52833">
    <property type="entry name" value="Thioredoxin-like"/>
    <property type="match status" value="1"/>
</dbReference>
<proteinExistence type="predicted"/>
<dbReference type="Gene3D" id="3.40.30.10">
    <property type="entry name" value="Glutaredoxin"/>
    <property type="match status" value="1"/>
</dbReference>
<reference evidence="1 2" key="1">
    <citation type="submission" date="2014-08" db="EMBL/GenBank/DDBJ databases">
        <title>Clostridium innocuum, an unnegligible vancomycin-resistant pathogen causing extra-intestinal infections.</title>
        <authorList>
            <person name="Feng Y."/>
            <person name="Chiu C.-H."/>
        </authorList>
    </citation>
    <scope>NUCLEOTIDE SEQUENCE [LARGE SCALE GENOMIC DNA]</scope>
    <source>
        <strain evidence="1 2">AN88</strain>
    </source>
</reference>
<dbReference type="RefSeq" id="WP_044906699.1">
    <property type="nucleotide sequence ID" value="NZ_CAXUDH010000001.1"/>
</dbReference>
<evidence type="ECO:0000313" key="2">
    <source>
        <dbReference type="Proteomes" id="UP000030008"/>
    </source>
</evidence>
<sequence>MKKFILSVFCCMLLLTGCSNKVQEKGKVQQIGIEDAFSKMDKKETFLLMITRDKCYYCQLMHKMLDDTIEDHPTTIYNVKMDDSTTENLYADNDLLKTRLEKPGTTPHVYYIKDGVVKDDITGFDEENPLEFWDWVKKHNIENLK</sequence>
<dbReference type="AlphaFoldDB" id="A0A099I4L8"/>
<dbReference type="PROSITE" id="PS51257">
    <property type="entry name" value="PROKAR_LIPOPROTEIN"/>
    <property type="match status" value="1"/>
</dbReference>
<comment type="caution">
    <text evidence="1">The sequence shown here is derived from an EMBL/GenBank/DDBJ whole genome shotgun (WGS) entry which is preliminary data.</text>
</comment>